<proteinExistence type="inferred from homology"/>
<dbReference type="InterPro" id="IPR027474">
    <property type="entry name" value="L-asparaginase_N"/>
</dbReference>
<dbReference type="InterPro" id="IPR004550">
    <property type="entry name" value="AsnASE_II"/>
</dbReference>
<dbReference type="InterPro" id="IPR037152">
    <property type="entry name" value="L-asparaginase_N_sf"/>
</dbReference>
<dbReference type="PANTHER" id="PTHR11707">
    <property type="entry name" value="L-ASPARAGINASE"/>
    <property type="match status" value="1"/>
</dbReference>
<accession>A0ABX9BU79</accession>
<dbReference type="InterPro" id="IPR027473">
    <property type="entry name" value="L-asparaginase_C"/>
</dbReference>
<evidence type="ECO:0000256" key="2">
    <source>
        <dbReference type="ARBA" id="ARBA00022801"/>
    </source>
</evidence>
<evidence type="ECO:0000313" key="5">
    <source>
        <dbReference type="EMBL" id="RAM61281.1"/>
    </source>
</evidence>
<dbReference type="RefSeq" id="WP_112070092.1">
    <property type="nucleotide sequence ID" value="NZ_JUGD01000045.1"/>
</dbReference>
<dbReference type="Pfam" id="PF17763">
    <property type="entry name" value="Asparaginase_C"/>
    <property type="match status" value="1"/>
</dbReference>
<organism evidence="5 6">
    <name type="scientific">Herbaspirillum rubrisubalbicans</name>
    <dbReference type="NCBI Taxonomy" id="80842"/>
    <lineage>
        <taxon>Bacteria</taxon>
        <taxon>Pseudomonadati</taxon>
        <taxon>Pseudomonadota</taxon>
        <taxon>Betaproteobacteria</taxon>
        <taxon>Burkholderiales</taxon>
        <taxon>Oxalobacteraceae</taxon>
        <taxon>Herbaspirillum</taxon>
    </lineage>
</organism>
<dbReference type="Gene3D" id="3.40.50.1170">
    <property type="entry name" value="L-asparaginase, N-terminal domain"/>
    <property type="match status" value="1"/>
</dbReference>
<name>A0ABX9BU79_9BURK</name>
<dbReference type="PIRSF" id="PIRSF001220">
    <property type="entry name" value="L-ASNase_gatD"/>
    <property type="match status" value="1"/>
</dbReference>
<evidence type="ECO:0000259" key="3">
    <source>
        <dbReference type="Pfam" id="PF00710"/>
    </source>
</evidence>
<evidence type="ECO:0000256" key="1">
    <source>
        <dbReference type="ARBA" id="ARBA00010518"/>
    </source>
</evidence>
<dbReference type="InterPro" id="IPR036152">
    <property type="entry name" value="Asp/glu_Ase-like_sf"/>
</dbReference>
<feature type="domain" description="L-asparaginase N-terminal" evidence="3">
    <location>
        <begin position="5"/>
        <end position="184"/>
    </location>
</feature>
<dbReference type="PRINTS" id="PR00139">
    <property type="entry name" value="ASNGLNASE"/>
</dbReference>
<dbReference type="Proteomes" id="UP000248631">
    <property type="component" value="Unassembled WGS sequence"/>
</dbReference>
<protein>
    <submittedName>
        <fullName evidence="5">Asparaginase</fullName>
    </submittedName>
</protein>
<dbReference type="SFLD" id="SFLDS00057">
    <property type="entry name" value="Glutaminase/Asparaginase"/>
    <property type="match status" value="1"/>
</dbReference>
<dbReference type="PIRSF" id="PIRSF500176">
    <property type="entry name" value="L_ASNase"/>
    <property type="match status" value="1"/>
</dbReference>
<dbReference type="CDD" id="cd08964">
    <property type="entry name" value="L-asparaginase_II"/>
    <property type="match status" value="1"/>
</dbReference>
<dbReference type="SMART" id="SM00870">
    <property type="entry name" value="Asparaginase"/>
    <property type="match status" value="1"/>
</dbReference>
<dbReference type="Gene3D" id="3.40.50.40">
    <property type="match status" value="1"/>
</dbReference>
<keyword evidence="6" id="KW-1185">Reference proteome</keyword>
<dbReference type="PANTHER" id="PTHR11707:SF28">
    <property type="entry name" value="60 KDA LYSOPHOSPHOLIPASE"/>
    <property type="match status" value="1"/>
</dbReference>
<dbReference type="PROSITE" id="PS51732">
    <property type="entry name" value="ASN_GLN_ASE_3"/>
    <property type="match status" value="1"/>
</dbReference>
<dbReference type="InterPro" id="IPR040919">
    <property type="entry name" value="Asparaginase_C"/>
</dbReference>
<reference evidence="5 6" key="1">
    <citation type="submission" date="2014-12" db="EMBL/GenBank/DDBJ databases">
        <title>Complete genome sequence of Herbaspirillum rubrisubalbicans Os38.</title>
        <authorList>
            <person name="Chen M."/>
            <person name="An Q."/>
        </authorList>
    </citation>
    <scope>NUCLEOTIDE SEQUENCE [LARGE SCALE GENOMIC DNA]</scope>
    <source>
        <strain evidence="5 6">Os38</strain>
    </source>
</reference>
<comment type="caution">
    <text evidence="5">The sequence shown here is derived from an EMBL/GenBank/DDBJ whole genome shotgun (WGS) entry which is preliminary data.</text>
</comment>
<evidence type="ECO:0000259" key="4">
    <source>
        <dbReference type="Pfam" id="PF17763"/>
    </source>
</evidence>
<feature type="domain" description="Asparaginase/glutaminase C-terminal" evidence="4">
    <location>
        <begin position="209"/>
        <end position="323"/>
    </location>
</feature>
<dbReference type="SUPFAM" id="SSF53774">
    <property type="entry name" value="Glutaminase/Asparaginase"/>
    <property type="match status" value="1"/>
</dbReference>
<evidence type="ECO:0000313" key="6">
    <source>
        <dbReference type="Proteomes" id="UP000248631"/>
    </source>
</evidence>
<dbReference type="Pfam" id="PF00710">
    <property type="entry name" value="Asparaginase"/>
    <property type="match status" value="1"/>
</dbReference>
<dbReference type="EMBL" id="JUGD01000045">
    <property type="protein sequence ID" value="RAM61281.1"/>
    <property type="molecule type" value="Genomic_DNA"/>
</dbReference>
<sequence length="333" mass="34257">MIPALFLLATGGTITMVAQPGGGITPALRPEQLVQAVPGLAGKADFSIHAYASLPGASLTLGQLCEMAAILNARLAGDIAGAIVVQGTDTIEETAFVLDLLVKSHKPVVVTGAMRGPQAAGADGPANLLAATIVASSPAACQLGCLVVLNDEVHAARFVQKQHTVLPSAFQSPNQGPLGWVVESAFQRNVRLARGPQLDIATGVEDFPVALIKLALGDDGRLLPGLPELGFRGVVIEAMGAGHVPAAVARNIDTLCARLPVVLCSRVTSGPILRNTYGFVGSEIDLIRRGVIPGGRISAVKSCLLLRLALANGLAHAALAQLFQQVGDDCTPH</sequence>
<dbReference type="InterPro" id="IPR006034">
    <property type="entry name" value="Asparaginase/glutaminase-like"/>
</dbReference>
<gene>
    <name evidence="5" type="ORF">RB24_25930</name>
</gene>
<keyword evidence="2" id="KW-0378">Hydrolase</keyword>
<comment type="similarity">
    <text evidence="1">Belongs to the asparaginase 1 family.</text>
</comment>